<keyword evidence="1" id="KW-1133">Transmembrane helix</keyword>
<name>A0A4Y2VJV9_ARAVE</name>
<accession>A0A4Y2VJV9</accession>
<keyword evidence="1" id="KW-0812">Transmembrane</keyword>
<organism evidence="2 3">
    <name type="scientific">Araneus ventricosus</name>
    <name type="common">Orbweaver spider</name>
    <name type="synonym">Epeira ventricosa</name>
    <dbReference type="NCBI Taxonomy" id="182803"/>
    <lineage>
        <taxon>Eukaryota</taxon>
        <taxon>Metazoa</taxon>
        <taxon>Ecdysozoa</taxon>
        <taxon>Arthropoda</taxon>
        <taxon>Chelicerata</taxon>
        <taxon>Arachnida</taxon>
        <taxon>Araneae</taxon>
        <taxon>Araneomorphae</taxon>
        <taxon>Entelegynae</taxon>
        <taxon>Araneoidea</taxon>
        <taxon>Araneidae</taxon>
        <taxon>Araneus</taxon>
    </lineage>
</organism>
<evidence type="ECO:0000313" key="3">
    <source>
        <dbReference type="Proteomes" id="UP000499080"/>
    </source>
</evidence>
<evidence type="ECO:0000256" key="1">
    <source>
        <dbReference type="SAM" id="Phobius"/>
    </source>
</evidence>
<keyword evidence="1" id="KW-0472">Membrane</keyword>
<comment type="caution">
    <text evidence="2">The sequence shown here is derived from an EMBL/GenBank/DDBJ whole genome shotgun (WGS) entry which is preliminary data.</text>
</comment>
<feature type="transmembrane region" description="Helical" evidence="1">
    <location>
        <begin position="157"/>
        <end position="175"/>
    </location>
</feature>
<dbReference type="Proteomes" id="UP000499080">
    <property type="component" value="Unassembled WGS sequence"/>
</dbReference>
<reference evidence="2 3" key="1">
    <citation type="journal article" date="2019" name="Sci. Rep.">
        <title>Orb-weaving spider Araneus ventricosus genome elucidates the spidroin gene catalogue.</title>
        <authorList>
            <person name="Kono N."/>
            <person name="Nakamura H."/>
            <person name="Ohtoshi R."/>
            <person name="Moran D.A.P."/>
            <person name="Shinohara A."/>
            <person name="Yoshida Y."/>
            <person name="Fujiwara M."/>
            <person name="Mori M."/>
            <person name="Tomita M."/>
            <person name="Arakawa K."/>
        </authorList>
    </citation>
    <scope>NUCLEOTIDE SEQUENCE [LARGE SCALE GENOMIC DNA]</scope>
</reference>
<dbReference type="AlphaFoldDB" id="A0A4Y2VJV9"/>
<dbReference type="EMBL" id="BGPR01047415">
    <property type="protein sequence ID" value="GBO24446.1"/>
    <property type="molecule type" value="Genomic_DNA"/>
</dbReference>
<proteinExistence type="predicted"/>
<evidence type="ECO:0000313" key="2">
    <source>
        <dbReference type="EMBL" id="GBO24446.1"/>
    </source>
</evidence>
<protein>
    <submittedName>
        <fullName evidence="2">Uncharacterized protein</fullName>
    </submittedName>
</protein>
<sequence length="188" mass="21689">MLRVARIFAVATNACEIFERVRQSILMAVESWNGKDFHLFCACNVQVCLAHRARLSKNSPLTATKACLRKLASFEFASSIPFLLVERIPCDVSTVVTITLNFIPDIPHTTLHLIINAHLTNKRSYSLEKIHSTAENCSRQQYYFIQGLVRYSMEMDFFWNSFAPWAAIIVLWAVIMECYFELIHYKCL</sequence>
<gene>
    <name evidence="2" type="ORF">AVEN_140926_1</name>
</gene>
<keyword evidence="3" id="KW-1185">Reference proteome</keyword>